<gene>
    <name evidence="2" type="ORF">ACFSUC_01515</name>
</gene>
<dbReference type="RefSeq" id="WP_379927617.1">
    <property type="nucleotide sequence ID" value="NZ_JBHUMM010000001.1"/>
</dbReference>
<organism evidence="2 3">
    <name type="scientific">Marinicrinis sediminis</name>
    <dbReference type="NCBI Taxonomy" id="1652465"/>
    <lineage>
        <taxon>Bacteria</taxon>
        <taxon>Bacillati</taxon>
        <taxon>Bacillota</taxon>
        <taxon>Bacilli</taxon>
        <taxon>Bacillales</taxon>
        <taxon>Paenibacillaceae</taxon>
    </lineage>
</organism>
<sequence>MKPQHLFFDLDDTLIHCNRYFIDVLQLFGAKMVHWFQAYQIPAEDILKKQEELDLIGVKKHGFLKERFPESLVETYHYFAGVTGRAVQTEEEHALMELGFRVYDQQFEAYPHMEDVLTELEEAGHRLYLYTGGVPEVQYVKIKQQELERFFEDRIFIVQHKNIEALQSILDRHDLEPSDCWMIGNSLRTDIAPALEAGMHAVHLARSSEWQFNVIEIEHEPNGAYFSIEAIREIPDRLHDWLNNSQSE</sequence>
<reference evidence="3" key="1">
    <citation type="journal article" date="2019" name="Int. J. Syst. Evol. Microbiol.">
        <title>The Global Catalogue of Microorganisms (GCM) 10K type strain sequencing project: providing services to taxonomists for standard genome sequencing and annotation.</title>
        <authorList>
            <consortium name="The Broad Institute Genomics Platform"/>
            <consortium name="The Broad Institute Genome Sequencing Center for Infectious Disease"/>
            <person name="Wu L."/>
            <person name="Ma J."/>
        </authorList>
    </citation>
    <scope>NUCLEOTIDE SEQUENCE [LARGE SCALE GENOMIC DNA]</scope>
    <source>
        <strain evidence="3">KCTC 33676</strain>
    </source>
</reference>
<dbReference type="PANTHER" id="PTHR43316:SF8">
    <property type="entry name" value="HAD FAMILY HYDROLASE"/>
    <property type="match status" value="1"/>
</dbReference>
<dbReference type="Pfam" id="PF00702">
    <property type="entry name" value="Hydrolase"/>
    <property type="match status" value="1"/>
</dbReference>
<proteinExistence type="predicted"/>
<dbReference type="SFLD" id="SFLDS00003">
    <property type="entry name" value="Haloacid_Dehalogenase"/>
    <property type="match status" value="1"/>
</dbReference>
<dbReference type="EC" id="3.1.3.-" evidence="2"/>
<dbReference type="EMBL" id="JBHUMM010000001">
    <property type="protein sequence ID" value="MFD2670282.1"/>
    <property type="molecule type" value="Genomic_DNA"/>
</dbReference>
<accession>A0ABW5R5J1</accession>
<dbReference type="InterPro" id="IPR036412">
    <property type="entry name" value="HAD-like_sf"/>
</dbReference>
<dbReference type="Gene3D" id="3.40.50.1000">
    <property type="entry name" value="HAD superfamily/HAD-like"/>
    <property type="match status" value="1"/>
</dbReference>
<keyword evidence="1 2" id="KW-0378">Hydrolase</keyword>
<name>A0ABW5R5J1_9BACL</name>
<dbReference type="Gene3D" id="1.10.150.240">
    <property type="entry name" value="Putative phosphatase, domain 2"/>
    <property type="match status" value="1"/>
</dbReference>
<evidence type="ECO:0000256" key="1">
    <source>
        <dbReference type="ARBA" id="ARBA00022801"/>
    </source>
</evidence>
<dbReference type="PANTHER" id="PTHR43316">
    <property type="entry name" value="HYDROLASE, HALOACID DELAHOGENASE-RELATED"/>
    <property type="match status" value="1"/>
</dbReference>
<dbReference type="SFLD" id="SFLDG01129">
    <property type="entry name" value="C1.5:_HAD__Beta-PGM__Phosphata"/>
    <property type="match status" value="1"/>
</dbReference>
<dbReference type="InterPro" id="IPR023198">
    <property type="entry name" value="PGP-like_dom2"/>
</dbReference>
<comment type="caution">
    <text evidence="2">The sequence shown here is derived from an EMBL/GenBank/DDBJ whole genome shotgun (WGS) entry which is preliminary data.</text>
</comment>
<evidence type="ECO:0000313" key="2">
    <source>
        <dbReference type="EMBL" id="MFD2670282.1"/>
    </source>
</evidence>
<dbReference type="InterPro" id="IPR051540">
    <property type="entry name" value="S-2-haloacid_dehalogenase"/>
</dbReference>
<dbReference type="GO" id="GO:0016787">
    <property type="term" value="F:hydrolase activity"/>
    <property type="evidence" value="ECO:0007669"/>
    <property type="project" value="UniProtKB-KW"/>
</dbReference>
<protein>
    <submittedName>
        <fullName evidence="2">HAD family hydrolase</fullName>
        <ecNumber evidence="2">3.1.3.-</ecNumber>
    </submittedName>
</protein>
<evidence type="ECO:0000313" key="3">
    <source>
        <dbReference type="Proteomes" id="UP001597497"/>
    </source>
</evidence>
<dbReference type="Proteomes" id="UP001597497">
    <property type="component" value="Unassembled WGS sequence"/>
</dbReference>
<dbReference type="SUPFAM" id="SSF56784">
    <property type="entry name" value="HAD-like"/>
    <property type="match status" value="1"/>
</dbReference>
<dbReference type="InterPro" id="IPR023214">
    <property type="entry name" value="HAD_sf"/>
</dbReference>
<keyword evidence="3" id="KW-1185">Reference proteome</keyword>